<keyword evidence="3" id="KW-0804">Transcription</keyword>
<keyword evidence="7" id="KW-1185">Reference proteome</keyword>
<evidence type="ECO:0000313" key="7">
    <source>
        <dbReference type="Proteomes" id="UP000094197"/>
    </source>
</evidence>
<dbReference type="InterPro" id="IPR001647">
    <property type="entry name" value="HTH_TetR"/>
</dbReference>
<evidence type="ECO:0000313" key="6">
    <source>
        <dbReference type="EMBL" id="AOP33254.1"/>
    </source>
</evidence>
<reference evidence="6 7" key="1">
    <citation type="submission" date="2016-04" db="EMBL/GenBank/DDBJ databases">
        <title>Complete genome seqeunce of Leptospira alstonii serovar Room22.</title>
        <authorList>
            <person name="Nally J.E."/>
            <person name="Bayles D.O."/>
            <person name="Hurley D."/>
            <person name="Fanning S."/>
            <person name="McMahon B.J."/>
            <person name="Arent Z."/>
        </authorList>
    </citation>
    <scope>NUCLEOTIDE SEQUENCE [LARGE SCALE GENOMIC DNA]</scope>
    <source>
        <strain evidence="6 7">GWTS #1</strain>
    </source>
</reference>
<dbReference type="SUPFAM" id="SSF48498">
    <property type="entry name" value="Tetracyclin repressor-like, C-terminal domain"/>
    <property type="match status" value="1"/>
</dbReference>
<dbReference type="InterPro" id="IPR025996">
    <property type="entry name" value="MT1864/Rv1816-like_C"/>
</dbReference>
<gene>
    <name evidence="6" type="ORF">A0128_04960</name>
</gene>
<dbReference type="OrthoDB" id="9179041at2"/>
<dbReference type="PROSITE" id="PS50977">
    <property type="entry name" value="HTH_TETR_2"/>
    <property type="match status" value="1"/>
</dbReference>
<feature type="domain" description="HTH tetR-type" evidence="5">
    <location>
        <begin position="13"/>
        <end position="73"/>
    </location>
</feature>
<dbReference type="AlphaFoldDB" id="A0A1D7UUP2"/>
<dbReference type="Gene3D" id="1.10.357.10">
    <property type="entry name" value="Tetracycline Repressor, domain 2"/>
    <property type="match status" value="1"/>
</dbReference>
<feature type="DNA-binding region" description="H-T-H motif" evidence="4">
    <location>
        <begin position="36"/>
        <end position="55"/>
    </location>
</feature>
<keyword evidence="1" id="KW-0805">Transcription regulation</keyword>
<evidence type="ECO:0000256" key="2">
    <source>
        <dbReference type="ARBA" id="ARBA00023125"/>
    </source>
</evidence>
<evidence type="ECO:0000259" key="5">
    <source>
        <dbReference type="PROSITE" id="PS50977"/>
    </source>
</evidence>
<accession>A0A1D7UUP2</accession>
<dbReference type="RefSeq" id="WP_069606494.1">
    <property type="nucleotide sequence ID" value="NZ_CP015217.1"/>
</dbReference>
<dbReference type="KEGG" id="laj:A0128_04960"/>
<name>A0A1D7UUP2_9LEPT</name>
<dbReference type="GO" id="GO:0003677">
    <property type="term" value="F:DNA binding"/>
    <property type="evidence" value="ECO:0007669"/>
    <property type="project" value="UniProtKB-UniRule"/>
</dbReference>
<evidence type="ECO:0000256" key="4">
    <source>
        <dbReference type="PROSITE-ProRule" id="PRU00335"/>
    </source>
</evidence>
<evidence type="ECO:0000256" key="1">
    <source>
        <dbReference type="ARBA" id="ARBA00023015"/>
    </source>
</evidence>
<dbReference type="InterPro" id="IPR036271">
    <property type="entry name" value="Tet_transcr_reg_TetR-rel_C_sf"/>
</dbReference>
<sequence>MKNSTDKNSYHHGDLKKALLEASLRILKDEGYKALSLRKAAIYAGVSQSAPYRHYEDLESLYADIAEEGFRMLAERQRKLQAKYRKKPLLLFRESGVCYVEFALEFPDLFRIMYGNQIESHSKYKSLVKTEDDSFRIILEIIRDCQRAGVIQTNDAVSSATSAWTLVHGIAVLLAGKQVMFRSVDLKEARRITKELIHYLYIGMKPDAVPSKHSY</sequence>
<dbReference type="Pfam" id="PF13305">
    <property type="entry name" value="TetR_C_33"/>
    <property type="match status" value="1"/>
</dbReference>
<dbReference type="EMBL" id="CP015217">
    <property type="protein sequence ID" value="AOP33254.1"/>
    <property type="molecule type" value="Genomic_DNA"/>
</dbReference>
<keyword evidence="2 4" id="KW-0238">DNA-binding</keyword>
<dbReference type="Proteomes" id="UP000094197">
    <property type="component" value="Chromosome 1"/>
</dbReference>
<organism evidence="6 7">
    <name type="scientific">Leptospira tipperaryensis</name>
    <dbReference type="NCBI Taxonomy" id="2564040"/>
    <lineage>
        <taxon>Bacteria</taxon>
        <taxon>Pseudomonadati</taxon>
        <taxon>Spirochaetota</taxon>
        <taxon>Spirochaetia</taxon>
        <taxon>Leptospirales</taxon>
        <taxon>Leptospiraceae</taxon>
        <taxon>Leptospira</taxon>
    </lineage>
</organism>
<dbReference type="InterPro" id="IPR009057">
    <property type="entry name" value="Homeodomain-like_sf"/>
</dbReference>
<protein>
    <submittedName>
        <fullName evidence="6">TetR family transcriptional regulator</fullName>
    </submittedName>
</protein>
<proteinExistence type="predicted"/>
<evidence type="ECO:0000256" key="3">
    <source>
        <dbReference type="ARBA" id="ARBA00023163"/>
    </source>
</evidence>
<dbReference type="SUPFAM" id="SSF46689">
    <property type="entry name" value="Homeodomain-like"/>
    <property type="match status" value="1"/>
</dbReference>